<dbReference type="PROSITE" id="PS51077">
    <property type="entry name" value="HTH_ICLR"/>
    <property type="match status" value="1"/>
</dbReference>
<proteinExistence type="predicted"/>
<dbReference type="InterPro" id="IPR014757">
    <property type="entry name" value="Tscrpt_reg_IclR_C"/>
</dbReference>
<reference evidence="6 7" key="1">
    <citation type="journal article" date="2020" name="Proc. Natl. Acad. Sci. U.S.A.">
        <title>Ecological drivers of bacterial community assembly in synthetic phycospheres.</title>
        <authorList>
            <person name="Fu H."/>
            <person name="Uchimiya M."/>
            <person name="Gore J."/>
            <person name="Moran M.A."/>
        </authorList>
    </citation>
    <scope>NUCLEOTIDE SEQUENCE [LARGE SCALE GENOMIC DNA]</scope>
    <source>
        <strain evidence="6">HF-Din03</strain>
    </source>
</reference>
<evidence type="ECO:0000313" key="7">
    <source>
        <dbReference type="Proteomes" id="UP000565723"/>
    </source>
</evidence>
<dbReference type="RefSeq" id="WP_011046517.1">
    <property type="nucleotide sequence ID" value="NZ_CP076685.1"/>
</dbReference>
<name>A0A850LLI9_9RHOB</name>
<dbReference type="Gene3D" id="3.30.450.40">
    <property type="match status" value="1"/>
</dbReference>
<dbReference type="Pfam" id="PF01614">
    <property type="entry name" value="IclR_C"/>
    <property type="match status" value="1"/>
</dbReference>
<dbReference type="GO" id="GO:0003700">
    <property type="term" value="F:DNA-binding transcription factor activity"/>
    <property type="evidence" value="ECO:0007669"/>
    <property type="project" value="TreeGrafter"/>
</dbReference>
<dbReference type="InterPro" id="IPR036388">
    <property type="entry name" value="WH-like_DNA-bd_sf"/>
</dbReference>
<evidence type="ECO:0000259" key="4">
    <source>
        <dbReference type="PROSITE" id="PS51077"/>
    </source>
</evidence>
<dbReference type="PROSITE" id="PS51078">
    <property type="entry name" value="ICLR_ED"/>
    <property type="match status" value="1"/>
</dbReference>
<feature type="domain" description="HTH iclR-type" evidence="4">
    <location>
        <begin position="1"/>
        <end position="63"/>
    </location>
</feature>
<dbReference type="InterPro" id="IPR050707">
    <property type="entry name" value="HTH_MetabolicPath_Reg"/>
</dbReference>
<dbReference type="PANTHER" id="PTHR30136:SF24">
    <property type="entry name" value="HTH-TYPE TRANSCRIPTIONAL REPRESSOR ALLR"/>
    <property type="match status" value="1"/>
</dbReference>
<dbReference type="PANTHER" id="PTHR30136">
    <property type="entry name" value="HELIX-TURN-HELIX TRANSCRIPTIONAL REGULATOR, ICLR FAMILY"/>
    <property type="match status" value="1"/>
</dbReference>
<dbReference type="GO" id="GO:0003677">
    <property type="term" value="F:DNA binding"/>
    <property type="evidence" value="ECO:0007669"/>
    <property type="project" value="UniProtKB-KW"/>
</dbReference>
<comment type="caution">
    <text evidence="6">The sequence shown here is derived from an EMBL/GenBank/DDBJ whole genome shotgun (WGS) entry which is preliminary data.</text>
</comment>
<keyword evidence="1" id="KW-0805">Transcription regulation</keyword>
<dbReference type="InterPro" id="IPR029016">
    <property type="entry name" value="GAF-like_dom_sf"/>
</dbReference>
<dbReference type="Pfam" id="PF09339">
    <property type="entry name" value="HTH_IclR"/>
    <property type="match status" value="1"/>
</dbReference>
<dbReference type="SUPFAM" id="SSF46785">
    <property type="entry name" value="Winged helix' DNA-binding domain"/>
    <property type="match status" value="1"/>
</dbReference>
<dbReference type="Gene3D" id="1.10.10.10">
    <property type="entry name" value="Winged helix-like DNA-binding domain superfamily/Winged helix DNA-binding domain"/>
    <property type="match status" value="1"/>
</dbReference>
<dbReference type="EMBL" id="JABXIY010000050">
    <property type="protein sequence ID" value="NVK98803.1"/>
    <property type="molecule type" value="Genomic_DNA"/>
</dbReference>
<feature type="domain" description="IclR-ED" evidence="5">
    <location>
        <begin position="64"/>
        <end position="247"/>
    </location>
</feature>
<keyword evidence="2" id="KW-0238">DNA-binding</keyword>
<evidence type="ECO:0000256" key="1">
    <source>
        <dbReference type="ARBA" id="ARBA00023015"/>
    </source>
</evidence>
<evidence type="ECO:0000259" key="5">
    <source>
        <dbReference type="PROSITE" id="PS51078"/>
    </source>
</evidence>
<dbReference type="GO" id="GO:0045892">
    <property type="term" value="P:negative regulation of DNA-templated transcription"/>
    <property type="evidence" value="ECO:0007669"/>
    <property type="project" value="TreeGrafter"/>
</dbReference>
<keyword evidence="3" id="KW-0804">Transcription</keyword>
<evidence type="ECO:0000313" key="6">
    <source>
        <dbReference type="EMBL" id="NVK98803.1"/>
    </source>
</evidence>
<dbReference type="InterPro" id="IPR005471">
    <property type="entry name" value="Tscrpt_reg_IclR_N"/>
</dbReference>
<evidence type="ECO:0000256" key="3">
    <source>
        <dbReference type="ARBA" id="ARBA00023163"/>
    </source>
</evidence>
<gene>
    <name evidence="6" type="ORF">HW564_17890</name>
</gene>
<organism evidence="6 7">
    <name type="scientific">Ruegeria pomeroyi</name>
    <dbReference type="NCBI Taxonomy" id="89184"/>
    <lineage>
        <taxon>Bacteria</taxon>
        <taxon>Pseudomonadati</taxon>
        <taxon>Pseudomonadota</taxon>
        <taxon>Alphaproteobacteria</taxon>
        <taxon>Rhodobacterales</taxon>
        <taxon>Roseobacteraceae</taxon>
        <taxon>Ruegeria</taxon>
    </lineage>
</organism>
<evidence type="ECO:0000256" key="2">
    <source>
        <dbReference type="ARBA" id="ARBA00023125"/>
    </source>
</evidence>
<dbReference type="Proteomes" id="UP000565723">
    <property type="component" value="Unassembled WGS sequence"/>
</dbReference>
<dbReference type="SMART" id="SM00346">
    <property type="entry name" value="HTH_ICLR"/>
    <property type="match status" value="1"/>
</dbReference>
<dbReference type="AlphaFoldDB" id="A0A850LLI9"/>
<dbReference type="SUPFAM" id="SSF55781">
    <property type="entry name" value="GAF domain-like"/>
    <property type="match status" value="1"/>
</dbReference>
<protein>
    <submittedName>
        <fullName evidence="6">IclR family transcriptional regulator</fullName>
    </submittedName>
</protein>
<accession>A0A850LLI9</accession>
<dbReference type="InterPro" id="IPR036390">
    <property type="entry name" value="WH_DNA-bd_sf"/>
</dbReference>
<dbReference type="OMA" id="RHSMRMF"/>
<sequence length="257" mass="27380">MGTVSKALSLLALFNHGRLEMGLSELTRLSGMNKATVYRMMTELQAAGFVEQMNGDRAYRLGPEVLRLAALREAAVPLLSVSRDVLRRLCDETGETSHMSIQRNGQLTTLTHAYSSHHGTRVAMEDAEILSLHATGSGLAFLAFSSEEVVEHALSAPLIKHTPQTETDPARLRQALAEAQQSGVAESVGGFEADVHSHAAPIFGADQRPIGALAVAAPVSRMTAELKSRVRAALKEAALDLTQRTGGFCPPGYPGAA</sequence>